<accession>A0A5C1QK19</accession>
<evidence type="ECO:0000256" key="1">
    <source>
        <dbReference type="ARBA" id="ARBA00022490"/>
    </source>
</evidence>
<dbReference type="KEGG" id="ock:EXM22_08075"/>
<gene>
    <name evidence="7 10" type="primary">rsmA</name>
    <name evidence="7" type="synonym">ksgA</name>
    <name evidence="10" type="ORF">EXM22_08075</name>
</gene>
<evidence type="ECO:0000256" key="8">
    <source>
        <dbReference type="PROSITE-ProRule" id="PRU01026"/>
    </source>
</evidence>
<dbReference type="InterPro" id="IPR020598">
    <property type="entry name" value="rRNA_Ade_methylase_Trfase_N"/>
</dbReference>
<reference evidence="10 11" key="1">
    <citation type="submission" date="2019-02" db="EMBL/GenBank/DDBJ databases">
        <title>Complete Genome Sequence and Methylome Analysis of free living Spirochaetas.</title>
        <authorList>
            <person name="Fomenkov A."/>
            <person name="Dubinina G."/>
            <person name="Leshcheva N."/>
            <person name="Mikheeva N."/>
            <person name="Grabovich M."/>
            <person name="Vincze T."/>
            <person name="Roberts R.J."/>
        </authorList>
    </citation>
    <scope>NUCLEOTIDE SEQUENCE [LARGE SCALE GENOMIC DNA]</scope>
    <source>
        <strain evidence="10 11">K2</strain>
    </source>
</reference>
<dbReference type="PROSITE" id="PS01131">
    <property type="entry name" value="RRNA_A_DIMETH"/>
    <property type="match status" value="1"/>
</dbReference>
<comment type="function">
    <text evidence="7">Specifically dimethylates two adjacent adenosines (A1518 and A1519) in the loop of a conserved hairpin near the 3'-end of 16S rRNA in the 30S particle. May play a critical role in biogenesis of 30S subunits.</text>
</comment>
<comment type="catalytic activity">
    <reaction evidence="7">
        <text>adenosine(1518)/adenosine(1519) in 16S rRNA + 4 S-adenosyl-L-methionine = N(6)-dimethyladenosine(1518)/N(6)-dimethyladenosine(1519) in 16S rRNA + 4 S-adenosyl-L-homocysteine + 4 H(+)</text>
        <dbReference type="Rhea" id="RHEA:19609"/>
        <dbReference type="Rhea" id="RHEA-COMP:10232"/>
        <dbReference type="Rhea" id="RHEA-COMP:10233"/>
        <dbReference type="ChEBI" id="CHEBI:15378"/>
        <dbReference type="ChEBI" id="CHEBI:57856"/>
        <dbReference type="ChEBI" id="CHEBI:59789"/>
        <dbReference type="ChEBI" id="CHEBI:74411"/>
        <dbReference type="ChEBI" id="CHEBI:74493"/>
        <dbReference type="EC" id="2.1.1.182"/>
    </reaction>
</comment>
<dbReference type="InterPro" id="IPR020596">
    <property type="entry name" value="rRNA_Ade_Mease_Trfase_CS"/>
</dbReference>
<keyword evidence="11" id="KW-1185">Reference proteome</keyword>
<dbReference type="Proteomes" id="UP000324209">
    <property type="component" value="Chromosome"/>
</dbReference>
<dbReference type="GO" id="GO:0052908">
    <property type="term" value="F:16S rRNA (adenine(1518)-N(6)/adenine(1519)-N(6))-dimethyltransferase activity"/>
    <property type="evidence" value="ECO:0007669"/>
    <property type="project" value="UniProtKB-EC"/>
</dbReference>
<keyword evidence="1 7" id="KW-0963">Cytoplasm</keyword>
<evidence type="ECO:0000256" key="6">
    <source>
        <dbReference type="ARBA" id="ARBA00022884"/>
    </source>
</evidence>
<dbReference type="InterPro" id="IPR011530">
    <property type="entry name" value="rRNA_adenine_dimethylase"/>
</dbReference>
<dbReference type="EMBL" id="CP036150">
    <property type="protein sequence ID" value="QEN07941.1"/>
    <property type="molecule type" value="Genomic_DNA"/>
</dbReference>
<evidence type="ECO:0000256" key="2">
    <source>
        <dbReference type="ARBA" id="ARBA00022552"/>
    </source>
</evidence>
<dbReference type="Gene3D" id="3.40.50.150">
    <property type="entry name" value="Vaccinia Virus protein VP39"/>
    <property type="match status" value="1"/>
</dbReference>
<evidence type="ECO:0000259" key="9">
    <source>
        <dbReference type="SMART" id="SM00650"/>
    </source>
</evidence>
<dbReference type="HAMAP" id="MF_00607">
    <property type="entry name" value="16SrRNA_methyltr_A"/>
    <property type="match status" value="1"/>
</dbReference>
<organism evidence="10 11">
    <name type="scientific">Oceanispirochaeta crateris</name>
    <dbReference type="NCBI Taxonomy" id="2518645"/>
    <lineage>
        <taxon>Bacteria</taxon>
        <taxon>Pseudomonadati</taxon>
        <taxon>Spirochaetota</taxon>
        <taxon>Spirochaetia</taxon>
        <taxon>Spirochaetales</taxon>
        <taxon>Spirochaetaceae</taxon>
        <taxon>Oceanispirochaeta</taxon>
    </lineage>
</organism>
<keyword evidence="6 7" id="KW-0694">RNA-binding</keyword>
<dbReference type="PANTHER" id="PTHR11727">
    <property type="entry name" value="DIMETHYLADENOSINE TRANSFERASE"/>
    <property type="match status" value="1"/>
</dbReference>
<dbReference type="GO" id="GO:0003723">
    <property type="term" value="F:RNA binding"/>
    <property type="evidence" value="ECO:0007669"/>
    <property type="project" value="UniProtKB-UniRule"/>
</dbReference>
<name>A0A5C1QK19_9SPIO</name>
<feature type="binding site" evidence="7 8">
    <location>
        <position position="34"/>
    </location>
    <ligand>
        <name>S-adenosyl-L-methionine</name>
        <dbReference type="ChEBI" id="CHEBI:59789"/>
    </ligand>
</feature>
<sequence>MEKENLDLNYDSITEIKALLDLMGLGPRKRWGQNFLINRGAREKIVKFLELQDGDRLWEIGPGLGAMTKMVASEPIDLTVFEIDPGYVEYLKRAMIEYDRFRIVSGDVIKTWQSECEQYGIPHKVLGNLPYNAASAIIASFVENNILPSRLVLTVQSEMGDRMTAKEGQKNYSSFSILCQSAFHVKDCGVLNPGSFYPVPRVSSRIVLLTPHGLYQDMKDRKIFQALIRDIFVSRRKTIKNNLSAMSGQRFARFGKDLLYRIFEEEGIDLSWRPERIKVSQFVSLADRLAAVDPERKV</sequence>
<dbReference type="Gene3D" id="1.10.8.100">
    <property type="entry name" value="Ribosomal RNA adenine dimethylase-like, domain 2"/>
    <property type="match status" value="1"/>
</dbReference>
<feature type="binding site" evidence="7 8">
    <location>
        <position position="61"/>
    </location>
    <ligand>
        <name>S-adenosyl-L-methionine</name>
        <dbReference type="ChEBI" id="CHEBI:59789"/>
    </ligand>
</feature>
<dbReference type="InterPro" id="IPR001737">
    <property type="entry name" value="KsgA/Erm"/>
</dbReference>
<dbReference type="PROSITE" id="PS51689">
    <property type="entry name" value="SAM_RNA_A_N6_MT"/>
    <property type="match status" value="1"/>
</dbReference>
<evidence type="ECO:0000256" key="5">
    <source>
        <dbReference type="ARBA" id="ARBA00022691"/>
    </source>
</evidence>
<keyword evidence="2 7" id="KW-0698">rRNA processing</keyword>
<dbReference type="PANTHER" id="PTHR11727:SF7">
    <property type="entry name" value="DIMETHYLADENOSINE TRANSFERASE-RELATED"/>
    <property type="match status" value="1"/>
</dbReference>
<proteinExistence type="inferred from homology"/>
<comment type="subcellular location">
    <subcellularLocation>
        <location evidence="7">Cytoplasm</location>
    </subcellularLocation>
</comment>
<dbReference type="InterPro" id="IPR029063">
    <property type="entry name" value="SAM-dependent_MTases_sf"/>
</dbReference>
<dbReference type="InterPro" id="IPR023165">
    <property type="entry name" value="rRNA_Ade_diMease-like_C"/>
</dbReference>
<dbReference type="EC" id="2.1.1.182" evidence="7"/>
<keyword evidence="4 7" id="KW-0808">Transferase</keyword>
<comment type="similarity">
    <text evidence="7">Belongs to the class I-like SAM-binding methyltransferase superfamily. rRNA adenine N(6)-methyltransferase family. RsmA subfamily.</text>
</comment>
<feature type="binding site" evidence="7 8">
    <location>
        <position position="82"/>
    </location>
    <ligand>
        <name>S-adenosyl-L-methionine</name>
        <dbReference type="ChEBI" id="CHEBI:59789"/>
    </ligand>
</feature>
<dbReference type="Pfam" id="PF00398">
    <property type="entry name" value="RrnaAD"/>
    <property type="match status" value="1"/>
</dbReference>
<dbReference type="GO" id="GO:0005829">
    <property type="term" value="C:cytosol"/>
    <property type="evidence" value="ECO:0007669"/>
    <property type="project" value="TreeGrafter"/>
</dbReference>
<dbReference type="OrthoDB" id="9814755at2"/>
<feature type="domain" description="Ribosomal RNA adenine methylase transferase N-terminal" evidence="9">
    <location>
        <begin position="41"/>
        <end position="213"/>
    </location>
</feature>
<evidence type="ECO:0000256" key="4">
    <source>
        <dbReference type="ARBA" id="ARBA00022679"/>
    </source>
</evidence>
<protein>
    <recommendedName>
        <fullName evidence="7">Ribosomal RNA small subunit methyltransferase A</fullName>
        <ecNumber evidence="7">2.1.1.182</ecNumber>
    </recommendedName>
    <alternativeName>
        <fullName evidence="7">16S rRNA (adenine(1518)-N(6)/adenine(1519)-N(6))-dimethyltransferase</fullName>
    </alternativeName>
    <alternativeName>
        <fullName evidence="7">16S rRNA dimethyladenosine transferase</fullName>
    </alternativeName>
    <alternativeName>
        <fullName evidence="7">16S rRNA dimethylase</fullName>
    </alternativeName>
    <alternativeName>
        <fullName evidence="7">S-adenosylmethionine-6-N', N'-adenosyl(rRNA) dimethyltransferase</fullName>
    </alternativeName>
</protein>
<dbReference type="RefSeq" id="WP_149486021.1">
    <property type="nucleotide sequence ID" value="NZ_CP036150.1"/>
</dbReference>
<feature type="binding site" evidence="7 8">
    <location>
        <position position="36"/>
    </location>
    <ligand>
        <name>S-adenosyl-L-methionine</name>
        <dbReference type="ChEBI" id="CHEBI:59789"/>
    </ligand>
</feature>
<evidence type="ECO:0000256" key="3">
    <source>
        <dbReference type="ARBA" id="ARBA00022603"/>
    </source>
</evidence>
<keyword evidence="5 7" id="KW-0949">S-adenosyl-L-methionine</keyword>
<keyword evidence="3 7" id="KW-0489">Methyltransferase</keyword>
<feature type="binding site" evidence="7 8">
    <location>
        <position position="128"/>
    </location>
    <ligand>
        <name>S-adenosyl-L-methionine</name>
        <dbReference type="ChEBI" id="CHEBI:59789"/>
    </ligand>
</feature>
<dbReference type="AlphaFoldDB" id="A0A5C1QK19"/>
<evidence type="ECO:0000313" key="11">
    <source>
        <dbReference type="Proteomes" id="UP000324209"/>
    </source>
</evidence>
<dbReference type="NCBIfam" id="TIGR00755">
    <property type="entry name" value="ksgA"/>
    <property type="match status" value="1"/>
</dbReference>
<dbReference type="SMART" id="SM00650">
    <property type="entry name" value="rADc"/>
    <property type="match status" value="1"/>
</dbReference>
<dbReference type="SUPFAM" id="SSF53335">
    <property type="entry name" value="S-adenosyl-L-methionine-dependent methyltransferases"/>
    <property type="match status" value="1"/>
</dbReference>
<feature type="binding site" evidence="7 8">
    <location>
        <position position="107"/>
    </location>
    <ligand>
        <name>S-adenosyl-L-methionine</name>
        <dbReference type="ChEBI" id="CHEBI:59789"/>
    </ligand>
</feature>
<evidence type="ECO:0000313" key="10">
    <source>
        <dbReference type="EMBL" id="QEN07941.1"/>
    </source>
</evidence>
<evidence type="ECO:0000256" key="7">
    <source>
        <dbReference type="HAMAP-Rule" id="MF_00607"/>
    </source>
</evidence>